<dbReference type="EMBL" id="JBEHCU010010114">
    <property type="protein sequence ID" value="KAL1378756.1"/>
    <property type="molecule type" value="Genomic_DNA"/>
</dbReference>
<protein>
    <submittedName>
        <fullName evidence="2">Uncharacterized protein</fullName>
    </submittedName>
</protein>
<evidence type="ECO:0000313" key="3">
    <source>
        <dbReference type="Proteomes" id="UP001562425"/>
    </source>
</evidence>
<keyword evidence="1" id="KW-0812">Transmembrane</keyword>
<dbReference type="Proteomes" id="UP001562425">
    <property type="component" value="Unassembled WGS sequence"/>
</dbReference>
<gene>
    <name evidence="2" type="ORF">pipiens_000530</name>
</gene>
<name>A0ABD1CQT0_CULPP</name>
<sequence>MGNNESHQIQRQHQNRLIAMEKIVAESEKFAQKQSIVVENLRHRVRTLEGRTEALEKIVHAAGLLIAVLLVALLVVLNCRSHHN</sequence>
<keyword evidence="1" id="KW-1133">Transmembrane helix</keyword>
<evidence type="ECO:0000256" key="1">
    <source>
        <dbReference type="SAM" id="Phobius"/>
    </source>
</evidence>
<feature type="non-terminal residue" evidence="2">
    <location>
        <position position="84"/>
    </location>
</feature>
<proteinExistence type="predicted"/>
<feature type="transmembrane region" description="Helical" evidence="1">
    <location>
        <begin position="58"/>
        <end position="77"/>
    </location>
</feature>
<reference evidence="2 3" key="1">
    <citation type="submission" date="2024-05" db="EMBL/GenBank/DDBJ databases">
        <title>Culex pipiens pipiens assembly and annotation.</title>
        <authorList>
            <person name="Alout H."/>
            <person name="Durand T."/>
        </authorList>
    </citation>
    <scope>NUCLEOTIDE SEQUENCE [LARGE SCALE GENOMIC DNA]</scope>
    <source>
        <strain evidence="2">HA-2024</strain>
        <tissue evidence="2">Whole body</tissue>
    </source>
</reference>
<organism evidence="2 3">
    <name type="scientific">Culex pipiens pipiens</name>
    <name type="common">Northern house mosquito</name>
    <dbReference type="NCBI Taxonomy" id="38569"/>
    <lineage>
        <taxon>Eukaryota</taxon>
        <taxon>Metazoa</taxon>
        <taxon>Ecdysozoa</taxon>
        <taxon>Arthropoda</taxon>
        <taxon>Hexapoda</taxon>
        <taxon>Insecta</taxon>
        <taxon>Pterygota</taxon>
        <taxon>Neoptera</taxon>
        <taxon>Endopterygota</taxon>
        <taxon>Diptera</taxon>
        <taxon>Nematocera</taxon>
        <taxon>Culicoidea</taxon>
        <taxon>Culicidae</taxon>
        <taxon>Culicinae</taxon>
        <taxon>Culicini</taxon>
        <taxon>Culex</taxon>
        <taxon>Culex</taxon>
    </lineage>
</organism>
<accession>A0ABD1CQT0</accession>
<comment type="caution">
    <text evidence="2">The sequence shown here is derived from an EMBL/GenBank/DDBJ whole genome shotgun (WGS) entry which is preliminary data.</text>
</comment>
<evidence type="ECO:0000313" key="2">
    <source>
        <dbReference type="EMBL" id="KAL1378756.1"/>
    </source>
</evidence>
<keyword evidence="1" id="KW-0472">Membrane</keyword>
<dbReference type="AlphaFoldDB" id="A0ABD1CQT0"/>
<keyword evidence="3" id="KW-1185">Reference proteome</keyword>